<proteinExistence type="predicted"/>
<dbReference type="Pfam" id="PF16074">
    <property type="entry name" value="PilW"/>
    <property type="match status" value="1"/>
</dbReference>
<dbReference type="RefSeq" id="WP_112715354.1">
    <property type="nucleotide sequence ID" value="NZ_LS483250.1"/>
</dbReference>
<evidence type="ECO:0000313" key="2">
    <source>
        <dbReference type="EMBL" id="SQD78963.1"/>
    </source>
</evidence>
<name>A0A330LQF2_9GAMM</name>
<organism evidence="2 3">
    <name type="scientific">Moritella yayanosii</name>
    <dbReference type="NCBI Taxonomy" id="69539"/>
    <lineage>
        <taxon>Bacteria</taxon>
        <taxon>Pseudomonadati</taxon>
        <taxon>Pseudomonadota</taxon>
        <taxon>Gammaproteobacteria</taxon>
        <taxon>Alteromonadales</taxon>
        <taxon>Moritellaceae</taxon>
        <taxon>Moritella</taxon>
    </lineage>
</organism>
<dbReference type="NCBIfam" id="TIGR02532">
    <property type="entry name" value="IV_pilin_GFxxxE"/>
    <property type="match status" value="1"/>
</dbReference>
<dbReference type="Proteomes" id="UP000250163">
    <property type="component" value="Chromosome MORIYA"/>
</dbReference>
<dbReference type="InterPro" id="IPR012902">
    <property type="entry name" value="N_methyl_site"/>
</dbReference>
<dbReference type="GO" id="GO:0043683">
    <property type="term" value="P:type IV pilus assembly"/>
    <property type="evidence" value="ECO:0007669"/>
    <property type="project" value="InterPro"/>
</dbReference>
<dbReference type="InterPro" id="IPR032092">
    <property type="entry name" value="PilW"/>
</dbReference>
<accession>A0A330LQF2</accession>
<protein>
    <submittedName>
        <fullName evidence="2">Prepilin-type cleavage/methylation domain-containing protein</fullName>
    </submittedName>
</protein>
<evidence type="ECO:0000256" key="1">
    <source>
        <dbReference type="SAM" id="Phobius"/>
    </source>
</evidence>
<sequence length="310" mass="33349">MTVKQAGFNLVELIISMVIGLVLMMSITTMFVDTKVSANRSSTVSSLQQQAQLALQVLVEDVRSIGSWAEFSGEGLTGVPSAVATAIADGGCNMLPASVASSTSGITAGANVSTAGCLATGFTITDDSDVLFIARVRGTIIASGAVSSNGNYVAISSYQATSFKGSTLPNIENALIYPYIHHTYFTQNHASEGSRLSRFSFIDNAFVNDFVVNNIERIRINFGVDSNGDGRANSYIESSGITRLMWNSNQIVAARIYVLARAKNKDLTLNNNDAFNDRFTPFDPPNDDNYRRFLLSTTVVIINNMMAVTQ</sequence>
<keyword evidence="3" id="KW-1185">Reference proteome</keyword>
<reference evidence="3" key="1">
    <citation type="submission" date="2018-05" db="EMBL/GenBank/DDBJ databases">
        <authorList>
            <person name="Cea G.-C."/>
            <person name="William W."/>
        </authorList>
    </citation>
    <scope>NUCLEOTIDE SEQUENCE [LARGE SCALE GENOMIC DNA]</scope>
    <source>
        <strain evidence="3">DB21MT 5</strain>
    </source>
</reference>
<keyword evidence="1" id="KW-1133">Transmembrane helix</keyword>
<dbReference type="KEGG" id="mya:MORIYA_2487"/>
<dbReference type="OrthoDB" id="5296662at2"/>
<dbReference type="EMBL" id="LS483250">
    <property type="protein sequence ID" value="SQD78963.1"/>
    <property type="molecule type" value="Genomic_DNA"/>
</dbReference>
<keyword evidence="1" id="KW-0812">Transmembrane</keyword>
<gene>
    <name evidence="2" type="ORF">MORIYA_2487</name>
</gene>
<dbReference type="AlphaFoldDB" id="A0A330LQF2"/>
<keyword evidence="1" id="KW-0472">Membrane</keyword>
<feature type="transmembrane region" description="Helical" evidence="1">
    <location>
        <begin position="6"/>
        <end position="32"/>
    </location>
</feature>
<evidence type="ECO:0000313" key="3">
    <source>
        <dbReference type="Proteomes" id="UP000250163"/>
    </source>
</evidence>